<evidence type="ECO:0008006" key="8">
    <source>
        <dbReference type="Google" id="ProtNLM"/>
    </source>
</evidence>
<feature type="transmembrane region" description="Helical" evidence="5">
    <location>
        <begin position="125"/>
        <end position="144"/>
    </location>
</feature>
<name>A0AAV7Y340_9NEOP</name>
<dbReference type="GO" id="GO:0005743">
    <property type="term" value="C:mitochondrial inner membrane"/>
    <property type="evidence" value="ECO:0007669"/>
    <property type="project" value="TreeGrafter"/>
</dbReference>
<dbReference type="Pfam" id="PF01027">
    <property type="entry name" value="Bax1-I"/>
    <property type="match status" value="1"/>
</dbReference>
<keyword evidence="7" id="KW-1185">Reference proteome</keyword>
<feature type="transmembrane region" description="Helical" evidence="5">
    <location>
        <begin position="270"/>
        <end position="290"/>
    </location>
</feature>
<keyword evidence="4 5" id="KW-0472">Membrane</keyword>
<keyword evidence="3 5" id="KW-1133">Transmembrane helix</keyword>
<feature type="transmembrane region" description="Helical" evidence="5">
    <location>
        <begin position="211"/>
        <end position="233"/>
    </location>
</feature>
<feature type="transmembrane region" description="Helical" evidence="5">
    <location>
        <begin position="245"/>
        <end position="264"/>
    </location>
</feature>
<dbReference type="AlphaFoldDB" id="A0AAV7Y340"/>
<organism evidence="6 7">
    <name type="scientific">Megalurothrips usitatus</name>
    <name type="common">bean blossom thrips</name>
    <dbReference type="NCBI Taxonomy" id="439358"/>
    <lineage>
        <taxon>Eukaryota</taxon>
        <taxon>Metazoa</taxon>
        <taxon>Ecdysozoa</taxon>
        <taxon>Arthropoda</taxon>
        <taxon>Hexapoda</taxon>
        <taxon>Insecta</taxon>
        <taxon>Pterygota</taxon>
        <taxon>Neoptera</taxon>
        <taxon>Paraneoptera</taxon>
        <taxon>Thysanoptera</taxon>
        <taxon>Terebrantia</taxon>
        <taxon>Thripoidea</taxon>
        <taxon>Thripidae</taxon>
        <taxon>Megalurothrips</taxon>
    </lineage>
</organism>
<accession>A0AAV7Y340</accession>
<evidence type="ECO:0000256" key="2">
    <source>
        <dbReference type="ARBA" id="ARBA00022692"/>
    </source>
</evidence>
<sequence>MVRIVLYFCRPIYADTVNSGIMLAARACLLRSPLTSQSLAFKVQTPTQGFARLLRTRVRQAEIPVAGKVPTTAPFAVGQSVVAGGAVVGLGSLVYYGLGLSPKAGTLEESFLWPQYVRDRVRDSYMYVAGSLGITAASTVAIYRSPAVFRLFNAQGLMGLILPLVGLIALGSAMRSVPYEPGFGAKHVLWMLHSGMVGGIIAPLMMLGGPILLRAAIMTAGVVGGLSTVAMCAPSDTFMNMGAPLGIAFGVVFASCIGTMFMPPTTLAGASLHSIALYGGVVIFSLLLLYQTQALMNNAKHQPAYVQFDPINASAGIYMSIINLFMRFVMMSGMNKRK</sequence>
<feature type="transmembrane region" description="Helical" evidence="5">
    <location>
        <begin position="188"/>
        <end position="205"/>
    </location>
</feature>
<reference evidence="6" key="1">
    <citation type="submission" date="2022-12" db="EMBL/GenBank/DDBJ databases">
        <title>Chromosome-level genome assembly of the bean flower thrips Megalurothrips usitatus.</title>
        <authorList>
            <person name="Ma L."/>
            <person name="Liu Q."/>
            <person name="Li H."/>
            <person name="Cai W."/>
        </authorList>
    </citation>
    <scope>NUCLEOTIDE SEQUENCE</scope>
    <source>
        <strain evidence="6">Cailab_2022a</strain>
    </source>
</reference>
<evidence type="ECO:0000256" key="4">
    <source>
        <dbReference type="ARBA" id="ARBA00023136"/>
    </source>
</evidence>
<dbReference type="EMBL" id="JAPTSV010000002">
    <property type="protein sequence ID" value="KAJ1530795.1"/>
    <property type="molecule type" value="Genomic_DNA"/>
</dbReference>
<comment type="similarity">
    <text evidence="5">Belongs to the BI1 family.</text>
</comment>
<feature type="transmembrane region" description="Helical" evidence="5">
    <location>
        <begin position="156"/>
        <end position="176"/>
    </location>
</feature>
<evidence type="ECO:0000256" key="5">
    <source>
        <dbReference type="RuleBase" id="RU004379"/>
    </source>
</evidence>
<dbReference type="PANTHER" id="PTHR23291:SF112">
    <property type="entry name" value="GROWTH HORMONE-INDUCIBLE TRANSMEMBRANE PROTEIN"/>
    <property type="match status" value="1"/>
</dbReference>
<evidence type="ECO:0000256" key="3">
    <source>
        <dbReference type="ARBA" id="ARBA00022989"/>
    </source>
</evidence>
<comment type="caution">
    <text evidence="6">The sequence shown here is derived from an EMBL/GenBank/DDBJ whole genome shotgun (WGS) entry which is preliminary data.</text>
</comment>
<evidence type="ECO:0000313" key="6">
    <source>
        <dbReference type="EMBL" id="KAJ1530795.1"/>
    </source>
</evidence>
<protein>
    <recommendedName>
        <fullName evidence="8">Growth hormone-inducible transmembrane protein-like</fullName>
    </recommendedName>
</protein>
<evidence type="ECO:0000256" key="1">
    <source>
        <dbReference type="ARBA" id="ARBA00004141"/>
    </source>
</evidence>
<comment type="subcellular location">
    <subcellularLocation>
        <location evidence="1">Membrane</location>
        <topology evidence="1">Multi-pass membrane protein</topology>
    </subcellularLocation>
</comment>
<proteinExistence type="inferred from homology"/>
<dbReference type="InterPro" id="IPR006214">
    <property type="entry name" value="Bax_inhibitor_1-related"/>
</dbReference>
<evidence type="ECO:0000313" key="7">
    <source>
        <dbReference type="Proteomes" id="UP001075354"/>
    </source>
</evidence>
<feature type="transmembrane region" description="Helical" evidence="5">
    <location>
        <begin position="311"/>
        <end position="330"/>
    </location>
</feature>
<gene>
    <name evidence="6" type="ORF">ONE63_005645</name>
</gene>
<keyword evidence="2 5" id="KW-0812">Transmembrane</keyword>
<dbReference type="PANTHER" id="PTHR23291">
    <property type="entry name" value="BAX INHIBITOR-RELATED"/>
    <property type="match status" value="1"/>
</dbReference>
<dbReference type="Proteomes" id="UP001075354">
    <property type="component" value="Chromosome 2"/>
</dbReference>